<keyword evidence="7" id="KW-1185">Reference proteome</keyword>
<name>A0A1Z2XS17_9FIRM</name>
<dbReference type="PANTHER" id="PTHR30237">
    <property type="entry name" value="MURAMOYLTETRAPEPTIDE CARBOXYPEPTIDASE"/>
    <property type="match status" value="1"/>
</dbReference>
<dbReference type="PANTHER" id="PTHR30237:SF4">
    <property type="entry name" value="LD-CARBOXYPEPTIDASE C-TERMINAL DOMAIN-CONTAINING PROTEIN"/>
    <property type="match status" value="1"/>
</dbReference>
<reference evidence="6 8" key="3">
    <citation type="submission" date="2020-11" db="EMBL/GenBank/DDBJ databases">
        <title>Closed and high quality bacterial genomes of the OMM12 community.</title>
        <authorList>
            <person name="Marbouty M."/>
            <person name="Lamy-Besnier Q."/>
            <person name="Debarbieux L."/>
            <person name="Koszul R."/>
        </authorList>
    </citation>
    <scope>NUCLEOTIDE SEQUENCE [LARGE SCALE GENOMIC DNA]</scope>
    <source>
        <strain evidence="6 8">KB18</strain>
    </source>
</reference>
<dbReference type="AlphaFoldDB" id="A0A1Z2XS17"/>
<dbReference type="InterPro" id="IPR029062">
    <property type="entry name" value="Class_I_gatase-like"/>
</dbReference>
<feature type="domain" description="LD-carboxypeptidase N-terminal" evidence="3">
    <location>
        <begin position="16"/>
        <end position="137"/>
    </location>
</feature>
<sequence>MKELIKPQRIHPGDTVATISISGGRAGDKDMLWRYELGKRRLQEVFGLKVVETPHALAGNEYIYQHPELRAADLHWALENPEVKAIITNMGGDDSYRLFPYLDYGLIRSHPKIFMGFSDITTSCCIFAHAGVMSYYGPSLLTPIAQPGRLDEYTESAMRKALFSGEIIGRVEPCPKYTPIEWQDKPEEDIVWQENPGYKLIQGRGKVQGRLIGGCWGPLQQIMGTNIFPDRELWEGSIIFMENISPYNSALAALHGWRALAASGALDVCAGIITPAMSEKEDQMLLKVLRQEVHREDLPVLEGVDFGHRTPMTVLPIGALAELDCASASFTILESGVC</sequence>
<dbReference type="Proteomes" id="UP000196710">
    <property type="component" value="Chromosome"/>
</dbReference>
<evidence type="ECO:0000313" key="8">
    <source>
        <dbReference type="Proteomes" id="UP000596035"/>
    </source>
</evidence>
<organism evidence="6 8">
    <name type="scientific">Acutalibacter muris</name>
    <dbReference type="NCBI Taxonomy" id="1796620"/>
    <lineage>
        <taxon>Bacteria</taxon>
        <taxon>Bacillati</taxon>
        <taxon>Bacillota</taxon>
        <taxon>Clostridia</taxon>
        <taxon>Eubacteriales</taxon>
        <taxon>Acutalibacteraceae</taxon>
        <taxon>Acutalibacter</taxon>
    </lineage>
</organism>
<evidence type="ECO:0000259" key="4">
    <source>
        <dbReference type="Pfam" id="PF17676"/>
    </source>
</evidence>
<dbReference type="Pfam" id="PF02016">
    <property type="entry name" value="Peptidase_S66"/>
    <property type="match status" value="1"/>
</dbReference>
<evidence type="ECO:0000256" key="2">
    <source>
        <dbReference type="ARBA" id="ARBA00022801"/>
    </source>
</evidence>
<dbReference type="CDD" id="cd07062">
    <property type="entry name" value="Peptidase_S66_mccF_like"/>
    <property type="match status" value="1"/>
</dbReference>
<dbReference type="InterPro" id="IPR040921">
    <property type="entry name" value="Peptidase_S66C"/>
</dbReference>
<dbReference type="KEGG" id="amur:ADH66_11615"/>
<evidence type="ECO:0000313" key="6">
    <source>
        <dbReference type="EMBL" id="QQR30519.1"/>
    </source>
</evidence>
<reference evidence="5" key="1">
    <citation type="journal article" date="2017" name="Genome Announc.">
        <title>High-Quality Whole-Genome Sequences of the Oligo-Mouse-Microbiota Bacterial Community.</title>
        <authorList>
            <person name="Garzetti D."/>
            <person name="Brugiroux S."/>
            <person name="Bunk B."/>
            <person name="Pukall R."/>
            <person name="McCoy K.D."/>
            <person name="Macpherson A.J."/>
            <person name="Stecher B."/>
        </authorList>
    </citation>
    <scope>NUCLEOTIDE SEQUENCE</scope>
    <source>
        <strain evidence="5">KB18</strain>
    </source>
</reference>
<evidence type="ECO:0000259" key="3">
    <source>
        <dbReference type="Pfam" id="PF02016"/>
    </source>
</evidence>
<accession>A0A1Z2XS17</accession>
<dbReference type="InterPro" id="IPR027478">
    <property type="entry name" value="LdcA_N"/>
</dbReference>
<evidence type="ECO:0000313" key="5">
    <source>
        <dbReference type="EMBL" id="ASB41246.1"/>
    </source>
</evidence>
<comment type="similarity">
    <text evidence="1">Belongs to the peptidase S66 family.</text>
</comment>
<reference evidence="7" key="2">
    <citation type="submission" date="2017-05" db="EMBL/GenBank/DDBJ databases">
        <title>Improved OligoMM genomes.</title>
        <authorList>
            <person name="Garzetti D."/>
        </authorList>
    </citation>
    <scope>NUCLEOTIDE SEQUENCE [LARGE SCALE GENOMIC DNA]</scope>
    <source>
        <strain evidence="7">KB18</strain>
    </source>
</reference>
<dbReference type="GO" id="GO:0016787">
    <property type="term" value="F:hydrolase activity"/>
    <property type="evidence" value="ECO:0007669"/>
    <property type="project" value="UniProtKB-KW"/>
</dbReference>
<dbReference type="SUPFAM" id="SSF52317">
    <property type="entry name" value="Class I glutamine amidotransferase-like"/>
    <property type="match status" value="1"/>
</dbReference>
<gene>
    <name evidence="5" type="ORF">ADH66_11615</name>
    <name evidence="6" type="ORF">I5Q82_01935</name>
</gene>
<dbReference type="InterPro" id="IPR027461">
    <property type="entry name" value="Carboxypeptidase_A_C_sf"/>
</dbReference>
<dbReference type="EMBL" id="CP065321">
    <property type="protein sequence ID" value="QQR30519.1"/>
    <property type="molecule type" value="Genomic_DNA"/>
</dbReference>
<dbReference type="PIRSF" id="PIRSF028757">
    <property type="entry name" value="LD-carboxypeptidase"/>
    <property type="match status" value="1"/>
</dbReference>
<dbReference type="RefSeq" id="WP_066540604.1">
    <property type="nucleotide sequence ID" value="NZ_CP021422.1"/>
</dbReference>
<protein>
    <submittedName>
        <fullName evidence="6">LD-carboxypeptidase</fullName>
    </submittedName>
</protein>
<proteinExistence type="inferred from homology"/>
<dbReference type="SUPFAM" id="SSF141986">
    <property type="entry name" value="LD-carboxypeptidase A C-terminal domain-like"/>
    <property type="match status" value="1"/>
</dbReference>
<feature type="domain" description="LD-carboxypeptidase C-terminal" evidence="4">
    <location>
        <begin position="208"/>
        <end position="323"/>
    </location>
</feature>
<dbReference type="EMBL" id="CP021422">
    <property type="protein sequence ID" value="ASB41246.1"/>
    <property type="molecule type" value="Genomic_DNA"/>
</dbReference>
<dbReference type="Proteomes" id="UP000596035">
    <property type="component" value="Chromosome"/>
</dbReference>
<keyword evidence="2" id="KW-0378">Hydrolase</keyword>
<dbReference type="Gene3D" id="3.50.30.60">
    <property type="entry name" value="LD-carboxypeptidase A C-terminal domain-like"/>
    <property type="match status" value="1"/>
</dbReference>
<dbReference type="InterPro" id="IPR003507">
    <property type="entry name" value="S66_fam"/>
</dbReference>
<dbReference type="Gene3D" id="3.40.50.10740">
    <property type="entry name" value="Class I glutamine amidotransferase-like"/>
    <property type="match status" value="1"/>
</dbReference>
<evidence type="ECO:0000313" key="7">
    <source>
        <dbReference type="Proteomes" id="UP000196710"/>
    </source>
</evidence>
<dbReference type="Pfam" id="PF17676">
    <property type="entry name" value="Peptidase_S66C"/>
    <property type="match status" value="1"/>
</dbReference>
<evidence type="ECO:0000256" key="1">
    <source>
        <dbReference type="ARBA" id="ARBA00010233"/>
    </source>
</evidence>
<dbReference type="InterPro" id="IPR040449">
    <property type="entry name" value="Peptidase_S66_N"/>
</dbReference>